<dbReference type="AlphaFoldDB" id="A0A3Q9QZ37"/>
<feature type="transmembrane region" description="Helical" evidence="6">
    <location>
        <begin position="7"/>
        <end position="26"/>
    </location>
</feature>
<dbReference type="PANTHER" id="PTHR33545">
    <property type="entry name" value="UPF0750 MEMBRANE PROTEIN YITT-RELATED"/>
    <property type="match status" value="1"/>
</dbReference>
<dbReference type="OrthoDB" id="2861110at2"/>
<feature type="transmembrane region" description="Helical" evidence="6">
    <location>
        <begin position="144"/>
        <end position="163"/>
    </location>
</feature>
<accession>A0A3Q9QZ37</accession>
<name>A0A3Q9QZ37_9BACI</name>
<comment type="subcellular location">
    <subcellularLocation>
        <location evidence="1">Cell membrane</location>
        <topology evidence="1">Multi-pass membrane protein</topology>
    </subcellularLocation>
</comment>
<evidence type="ECO:0000313" key="7">
    <source>
        <dbReference type="EMBL" id="AZU64839.1"/>
    </source>
</evidence>
<evidence type="ECO:0000256" key="5">
    <source>
        <dbReference type="ARBA" id="ARBA00023136"/>
    </source>
</evidence>
<dbReference type="KEGG" id="nmk:CHR53_04105"/>
<evidence type="ECO:0000256" key="6">
    <source>
        <dbReference type="SAM" id="Phobius"/>
    </source>
</evidence>
<keyword evidence="4 6" id="KW-1133">Transmembrane helix</keyword>
<feature type="transmembrane region" description="Helical" evidence="6">
    <location>
        <begin position="38"/>
        <end position="66"/>
    </location>
</feature>
<dbReference type="InterPro" id="IPR051461">
    <property type="entry name" value="UPF0750_membrane"/>
</dbReference>
<dbReference type="GO" id="GO:0005886">
    <property type="term" value="C:plasma membrane"/>
    <property type="evidence" value="ECO:0007669"/>
    <property type="project" value="UniProtKB-SubCell"/>
</dbReference>
<proteinExistence type="predicted"/>
<evidence type="ECO:0000256" key="4">
    <source>
        <dbReference type="ARBA" id="ARBA00022989"/>
    </source>
</evidence>
<keyword evidence="5 6" id="KW-0472">Membrane</keyword>
<evidence type="ECO:0000256" key="3">
    <source>
        <dbReference type="ARBA" id="ARBA00022692"/>
    </source>
</evidence>
<dbReference type="Proteomes" id="UP000282892">
    <property type="component" value="Chromosome"/>
</dbReference>
<evidence type="ECO:0000313" key="8">
    <source>
        <dbReference type="Proteomes" id="UP000282892"/>
    </source>
</evidence>
<dbReference type="InterPro" id="IPR003740">
    <property type="entry name" value="YitT"/>
</dbReference>
<dbReference type="PANTHER" id="PTHR33545:SF3">
    <property type="entry name" value="UPF0750 MEMBRANE PROTEIN YQFU"/>
    <property type="match status" value="1"/>
</dbReference>
<evidence type="ECO:0000256" key="1">
    <source>
        <dbReference type="ARBA" id="ARBA00004651"/>
    </source>
</evidence>
<sequence>MSFYRRGCFICLGALLVAISLQLFLIKNYVIDGGVIGIGILLSHITGLQVGLLLLLLNVPFFFIGYAFLGKRFCALSFFAIVVLTLGSNFLEPLPAVTNTPIFVIFFGGLFLGLGVGITIRFGGCLDGTEVMAILFSKRSRFTIGQYVLLFNIVIFGSSIFIFGIKAAIYSLATFFIAYKTIDLLIRE</sequence>
<keyword evidence="3 6" id="KW-0812">Transmembrane</keyword>
<dbReference type="RefSeq" id="WP_127489675.1">
    <property type="nucleotide sequence ID" value="NZ_CP022572.1"/>
</dbReference>
<dbReference type="Pfam" id="PF02588">
    <property type="entry name" value="YitT_membrane"/>
    <property type="match status" value="1"/>
</dbReference>
<evidence type="ECO:0000256" key="2">
    <source>
        <dbReference type="ARBA" id="ARBA00022475"/>
    </source>
</evidence>
<reference evidence="7 8" key="1">
    <citation type="submission" date="2017-07" db="EMBL/GenBank/DDBJ databases">
        <title>The complete genome sequence of Bacillus mesonae strain H20-5, an efficient strain improving plant abiotic stress resistance.</title>
        <authorList>
            <person name="Kim S.Y."/>
            <person name="Song H."/>
            <person name="Sang M.K."/>
            <person name="Weon H.-Y."/>
            <person name="Song J."/>
        </authorList>
    </citation>
    <scope>NUCLEOTIDE SEQUENCE [LARGE SCALE GENOMIC DNA]</scope>
    <source>
        <strain evidence="7 8">H20-5</strain>
    </source>
</reference>
<keyword evidence="2" id="KW-1003">Cell membrane</keyword>
<dbReference type="EMBL" id="CP022572">
    <property type="protein sequence ID" value="AZU64839.1"/>
    <property type="molecule type" value="Genomic_DNA"/>
</dbReference>
<protein>
    <submittedName>
        <fullName evidence="7">Membrane protein</fullName>
    </submittedName>
</protein>
<gene>
    <name evidence="7" type="ORF">CHR53_04105</name>
</gene>
<keyword evidence="8" id="KW-1185">Reference proteome</keyword>
<feature type="transmembrane region" description="Helical" evidence="6">
    <location>
        <begin position="73"/>
        <end position="91"/>
    </location>
</feature>
<organism evidence="7 8">
    <name type="scientific">Neobacillus mesonae</name>
    <dbReference type="NCBI Taxonomy" id="1193713"/>
    <lineage>
        <taxon>Bacteria</taxon>
        <taxon>Bacillati</taxon>
        <taxon>Bacillota</taxon>
        <taxon>Bacilli</taxon>
        <taxon>Bacillales</taxon>
        <taxon>Bacillaceae</taxon>
        <taxon>Neobacillus</taxon>
    </lineage>
</organism>
<feature type="transmembrane region" description="Helical" evidence="6">
    <location>
        <begin position="103"/>
        <end position="123"/>
    </location>
</feature>